<dbReference type="CDD" id="cd00038">
    <property type="entry name" value="CAP_ED"/>
    <property type="match status" value="1"/>
</dbReference>
<sequence>MAMIGLTDVQLRRLLESFPCFGEIPHEAWQTAELVAATPDTPHSIREGHLFRHAMFIVSGTIRVYRNGPTGKEITLYRVRGGQCCPLMMASVLGGVEYEASVSIEADTELLLVPAPEFNGWMAAYQPVGRFVYKQIVERFAKLADLLENVAYRPISVRIAAYLIASSSPNDTISVTHERLAVEIGTSREVVTRVLRDMASSGVVHIGRGRIAIADRDALRNIVDRFA</sequence>
<evidence type="ECO:0000313" key="7">
    <source>
        <dbReference type="Proteomes" id="UP001596105"/>
    </source>
</evidence>
<evidence type="ECO:0000313" key="6">
    <source>
        <dbReference type="EMBL" id="MFC5470317.1"/>
    </source>
</evidence>
<dbReference type="PANTHER" id="PTHR24567">
    <property type="entry name" value="CRP FAMILY TRANSCRIPTIONAL REGULATORY PROTEIN"/>
    <property type="match status" value="1"/>
</dbReference>
<dbReference type="Gene3D" id="1.10.10.10">
    <property type="entry name" value="Winged helix-like DNA-binding domain superfamily/Winged helix DNA-binding domain"/>
    <property type="match status" value="1"/>
</dbReference>
<dbReference type="InterPro" id="IPR000595">
    <property type="entry name" value="cNMP-bd_dom"/>
</dbReference>
<evidence type="ECO:0000259" key="5">
    <source>
        <dbReference type="PROSITE" id="PS51063"/>
    </source>
</evidence>
<accession>A0ABW0LZI0</accession>
<dbReference type="SMART" id="SM00419">
    <property type="entry name" value="HTH_CRP"/>
    <property type="match status" value="1"/>
</dbReference>
<reference evidence="7" key="1">
    <citation type="journal article" date="2019" name="Int. J. Syst. Evol. Microbiol.">
        <title>The Global Catalogue of Microorganisms (GCM) 10K type strain sequencing project: providing services to taxonomists for standard genome sequencing and annotation.</title>
        <authorList>
            <consortium name="The Broad Institute Genomics Platform"/>
            <consortium name="The Broad Institute Genome Sequencing Center for Infectious Disease"/>
            <person name="Wu L."/>
            <person name="Ma J."/>
        </authorList>
    </citation>
    <scope>NUCLEOTIDE SEQUENCE [LARGE SCALE GENOMIC DNA]</scope>
    <source>
        <strain evidence="7">CCUG 57113</strain>
    </source>
</reference>
<protein>
    <submittedName>
        <fullName evidence="6">Crp/Fnr family transcriptional regulator</fullName>
    </submittedName>
</protein>
<dbReference type="EMBL" id="JBHSMH010000055">
    <property type="protein sequence ID" value="MFC5470317.1"/>
    <property type="molecule type" value="Genomic_DNA"/>
</dbReference>
<dbReference type="SUPFAM" id="SSF46785">
    <property type="entry name" value="Winged helix' DNA-binding domain"/>
    <property type="match status" value="1"/>
</dbReference>
<dbReference type="PANTHER" id="PTHR24567:SF74">
    <property type="entry name" value="HTH-TYPE TRANSCRIPTIONAL REGULATOR ARCR"/>
    <property type="match status" value="1"/>
</dbReference>
<organism evidence="6 7">
    <name type="scientific">Cohnella suwonensis</name>
    <dbReference type="NCBI Taxonomy" id="696072"/>
    <lineage>
        <taxon>Bacteria</taxon>
        <taxon>Bacillati</taxon>
        <taxon>Bacillota</taxon>
        <taxon>Bacilli</taxon>
        <taxon>Bacillales</taxon>
        <taxon>Paenibacillaceae</taxon>
        <taxon>Cohnella</taxon>
    </lineage>
</organism>
<dbReference type="Gene3D" id="2.60.120.10">
    <property type="entry name" value="Jelly Rolls"/>
    <property type="match status" value="1"/>
</dbReference>
<dbReference type="Pfam" id="PF13545">
    <property type="entry name" value="HTH_Crp_2"/>
    <property type="match status" value="1"/>
</dbReference>
<keyword evidence="1" id="KW-0805">Transcription regulation</keyword>
<feature type="domain" description="HTH crp-type" evidence="5">
    <location>
        <begin position="153"/>
        <end position="217"/>
    </location>
</feature>
<dbReference type="Proteomes" id="UP001596105">
    <property type="component" value="Unassembled WGS sequence"/>
</dbReference>
<dbReference type="RefSeq" id="WP_209749939.1">
    <property type="nucleotide sequence ID" value="NZ_JBHSMH010000055.1"/>
</dbReference>
<dbReference type="InterPro" id="IPR050397">
    <property type="entry name" value="Env_Response_Regulators"/>
</dbReference>
<proteinExistence type="predicted"/>
<dbReference type="InterPro" id="IPR036390">
    <property type="entry name" value="WH_DNA-bd_sf"/>
</dbReference>
<name>A0ABW0LZI0_9BACL</name>
<dbReference type="SUPFAM" id="SSF51206">
    <property type="entry name" value="cAMP-binding domain-like"/>
    <property type="match status" value="1"/>
</dbReference>
<dbReference type="InterPro" id="IPR036388">
    <property type="entry name" value="WH-like_DNA-bd_sf"/>
</dbReference>
<dbReference type="PROSITE" id="PS51063">
    <property type="entry name" value="HTH_CRP_2"/>
    <property type="match status" value="1"/>
</dbReference>
<dbReference type="InterPro" id="IPR012318">
    <property type="entry name" value="HTH_CRP"/>
</dbReference>
<evidence type="ECO:0000256" key="4">
    <source>
        <dbReference type="ARBA" id="ARBA00023163"/>
    </source>
</evidence>
<gene>
    <name evidence="6" type="ORF">ACFPPD_16545</name>
</gene>
<evidence type="ECO:0000256" key="2">
    <source>
        <dbReference type="ARBA" id="ARBA00023125"/>
    </source>
</evidence>
<keyword evidence="3" id="KW-0010">Activator</keyword>
<keyword evidence="4" id="KW-0804">Transcription</keyword>
<dbReference type="InterPro" id="IPR014710">
    <property type="entry name" value="RmlC-like_jellyroll"/>
</dbReference>
<dbReference type="InterPro" id="IPR018490">
    <property type="entry name" value="cNMP-bd_dom_sf"/>
</dbReference>
<comment type="caution">
    <text evidence="6">The sequence shown here is derived from an EMBL/GenBank/DDBJ whole genome shotgun (WGS) entry which is preliminary data.</text>
</comment>
<keyword evidence="7" id="KW-1185">Reference proteome</keyword>
<evidence type="ECO:0000256" key="1">
    <source>
        <dbReference type="ARBA" id="ARBA00023015"/>
    </source>
</evidence>
<evidence type="ECO:0000256" key="3">
    <source>
        <dbReference type="ARBA" id="ARBA00023159"/>
    </source>
</evidence>
<dbReference type="Pfam" id="PF00027">
    <property type="entry name" value="cNMP_binding"/>
    <property type="match status" value="1"/>
</dbReference>
<keyword evidence="2" id="KW-0238">DNA-binding</keyword>